<feature type="compositionally biased region" description="Basic and acidic residues" evidence="5">
    <location>
        <begin position="111"/>
        <end position="134"/>
    </location>
</feature>
<evidence type="ECO:0000313" key="6">
    <source>
        <dbReference type="EMBL" id="CEJ85265.1"/>
    </source>
</evidence>
<dbReference type="Pfam" id="PF00612">
    <property type="entry name" value="IQ"/>
    <property type="match status" value="1"/>
</dbReference>
<dbReference type="PROSITE" id="PS50096">
    <property type="entry name" value="IQ"/>
    <property type="match status" value="1"/>
</dbReference>
<keyword evidence="7" id="KW-1185">Reference proteome</keyword>
<feature type="region of interest" description="Disordered" evidence="5">
    <location>
        <begin position="53"/>
        <end position="134"/>
    </location>
</feature>
<dbReference type="SMART" id="SM00015">
    <property type="entry name" value="IQ"/>
    <property type="match status" value="1"/>
</dbReference>
<proteinExistence type="predicted"/>
<feature type="region of interest" description="Disordered" evidence="5">
    <location>
        <begin position="240"/>
        <end position="297"/>
    </location>
</feature>
<evidence type="ECO:0000256" key="5">
    <source>
        <dbReference type="SAM" id="MobiDB-lite"/>
    </source>
</evidence>
<feature type="compositionally biased region" description="Acidic residues" evidence="5">
    <location>
        <begin position="98"/>
        <end position="110"/>
    </location>
</feature>
<comment type="subcellular location">
    <subcellularLocation>
        <location evidence="2">Cytoplasm</location>
    </subcellularLocation>
    <subcellularLocation>
        <location evidence="1">Nucleus</location>
    </subcellularLocation>
</comment>
<dbReference type="InterPro" id="IPR044159">
    <property type="entry name" value="IQM"/>
</dbReference>
<dbReference type="GO" id="GO:0005737">
    <property type="term" value="C:cytoplasm"/>
    <property type="evidence" value="ECO:0007669"/>
    <property type="project" value="UniProtKB-SubCell"/>
</dbReference>
<dbReference type="PANTHER" id="PTHR31250">
    <property type="entry name" value="IQ DOMAIN-CONTAINING PROTEIN IQM3"/>
    <property type="match status" value="1"/>
</dbReference>
<evidence type="ECO:0000313" key="7">
    <source>
        <dbReference type="Proteomes" id="UP000039046"/>
    </source>
</evidence>
<gene>
    <name evidence="6" type="ORF">VHEMI03717</name>
</gene>
<reference evidence="6 7" key="1">
    <citation type="journal article" date="2015" name="Genome Announc.">
        <title>Draft Genome Sequence and Gene Annotation of the Entomopathogenic Fungus Verticillium hemipterigenum.</title>
        <authorList>
            <person name="Horn F."/>
            <person name="Habel A."/>
            <person name="Scharf D.H."/>
            <person name="Dworschak J."/>
            <person name="Brakhage A.A."/>
            <person name="Guthke R."/>
            <person name="Hertweck C."/>
            <person name="Linde J."/>
        </authorList>
    </citation>
    <scope>NUCLEOTIDE SEQUENCE [LARGE SCALE GENOMIC DNA]</scope>
</reference>
<dbReference type="HOGENOM" id="CLU_020021_2_0_1"/>
<dbReference type="STRING" id="1531966.A0A0A1TC49"/>
<feature type="compositionally biased region" description="Acidic residues" evidence="5">
    <location>
        <begin position="261"/>
        <end position="279"/>
    </location>
</feature>
<name>A0A0A1TC49_9HYPO</name>
<evidence type="ECO:0000256" key="2">
    <source>
        <dbReference type="ARBA" id="ARBA00004496"/>
    </source>
</evidence>
<evidence type="ECO:0008006" key="8">
    <source>
        <dbReference type="Google" id="ProtNLM"/>
    </source>
</evidence>
<feature type="region of interest" description="Disordered" evidence="5">
    <location>
        <begin position="432"/>
        <end position="461"/>
    </location>
</feature>
<sequence>MADLKSCDEQLDSAAKVIQRNFRGYRARREMDGYELNASNRWISTVKEAQFRASTRPLSKGSTGSTSADQAPSEQLSSARQSWKKVSTVARRVGRDETDSESDLDPSDLDEVAKQDKAAKRLRRSEEKAKRKQDARQMGLQYFLEMVDTKHRYGSNLRIYHEEWKRSHTQDNFFHWLDHGDGSRIEMEMCPRDRLEREQVRYLTKEERQFYLVKIDSEGRLCWTKNGARIDTSEQYKDSIHGIVPANDPTPAYDPKSIAKDDDDDNDDDDNADVEDDDSSGNGVSGPQEDNKPLKKINHISTSSIVNRLLQKSVPTNTWIFVADTSFRLYVGIKNSGAFQHSSFLQGGRISAAGLIRVKNGRLKLLSPLSGHYKPPSSNFKAFIKNLKAENVDMSKMTISKSYAVLLGLEAYAATRDKSKSILGKIIPDKTKTSKKLPGVKEAEEANIPSESMGKLKLQKP</sequence>
<evidence type="ECO:0000256" key="3">
    <source>
        <dbReference type="ARBA" id="ARBA00022490"/>
    </source>
</evidence>
<feature type="compositionally biased region" description="Polar residues" evidence="5">
    <location>
        <begin position="53"/>
        <end position="85"/>
    </location>
</feature>
<accession>A0A0A1TC49</accession>
<dbReference type="InterPro" id="IPR000048">
    <property type="entry name" value="IQ_motif_EF-hand-BS"/>
</dbReference>
<keyword evidence="4" id="KW-0539">Nucleus</keyword>
<keyword evidence="3" id="KW-0963">Cytoplasm</keyword>
<dbReference type="EMBL" id="CDHN01000002">
    <property type="protein sequence ID" value="CEJ85265.1"/>
    <property type="molecule type" value="Genomic_DNA"/>
</dbReference>
<dbReference type="Proteomes" id="UP000039046">
    <property type="component" value="Unassembled WGS sequence"/>
</dbReference>
<dbReference type="PANTHER" id="PTHR31250:SF27">
    <property type="entry name" value="IQ DOMAIN-CONTAINING PROTEIN IQM5"/>
    <property type="match status" value="1"/>
</dbReference>
<dbReference type="OrthoDB" id="7344096at2759"/>
<organism evidence="6 7">
    <name type="scientific">[Torrubiella] hemipterigena</name>
    <dbReference type="NCBI Taxonomy" id="1531966"/>
    <lineage>
        <taxon>Eukaryota</taxon>
        <taxon>Fungi</taxon>
        <taxon>Dikarya</taxon>
        <taxon>Ascomycota</taxon>
        <taxon>Pezizomycotina</taxon>
        <taxon>Sordariomycetes</taxon>
        <taxon>Hypocreomycetidae</taxon>
        <taxon>Hypocreales</taxon>
        <taxon>Clavicipitaceae</taxon>
        <taxon>Clavicipitaceae incertae sedis</taxon>
        <taxon>'Torrubiella' clade</taxon>
    </lineage>
</organism>
<evidence type="ECO:0000256" key="1">
    <source>
        <dbReference type="ARBA" id="ARBA00004123"/>
    </source>
</evidence>
<dbReference type="GO" id="GO:0005634">
    <property type="term" value="C:nucleus"/>
    <property type="evidence" value="ECO:0007669"/>
    <property type="project" value="UniProtKB-SubCell"/>
</dbReference>
<evidence type="ECO:0000256" key="4">
    <source>
        <dbReference type="ARBA" id="ARBA00023242"/>
    </source>
</evidence>
<dbReference type="AlphaFoldDB" id="A0A0A1TC49"/>
<protein>
    <recommendedName>
        <fullName evidence="8">IQ calmodulin-binding motif protein</fullName>
    </recommendedName>
</protein>